<comment type="miscellaneous">
    <text evidence="3">The basic functional RuBisCO is composed of a large chain homodimer in a 'head-to-tail' conformation. In form I RuBisCO this homodimer is arranged in a barrel-like tetramer with the small subunits forming a tetrameric 'cap' on each end of the 'barrel'.</text>
</comment>
<evidence type="ECO:0000256" key="2">
    <source>
        <dbReference type="ARBA" id="ARBA00023300"/>
    </source>
</evidence>
<dbReference type="GO" id="GO:0016984">
    <property type="term" value="F:ribulose-bisphosphate carboxylase activity"/>
    <property type="evidence" value="ECO:0007669"/>
    <property type="project" value="UniProtKB-UniRule"/>
</dbReference>
<sequence>MPFMSTVGDYQTVATLETFGFLPPMTQDEIYDQIAYIIAQGWSPLVEHAHPSRSMATYWSYWKLPFFGEKDLGVIVSELEACHRAYPDHHVRLVGYDAYTQSQGACFVVFEAR</sequence>
<evidence type="ECO:0000256" key="3">
    <source>
        <dbReference type="HAMAP-Rule" id="MF_00859"/>
    </source>
</evidence>
<proteinExistence type="inferred from homology"/>
<evidence type="ECO:0000256" key="1">
    <source>
        <dbReference type="ARBA" id="ARBA00022567"/>
    </source>
</evidence>
<dbReference type="PANTHER" id="PTHR31262">
    <property type="entry name" value="RIBULOSE BISPHOSPHATE CARBOXYLASE SMALL CHAIN 1, CHLOROPLASTIC"/>
    <property type="match status" value="1"/>
</dbReference>
<geneLocation type="plastid" evidence="6"/>
<dbReference type="InterPro" id="IPR000894">
    <property type="entry name" value="RuBisCO_ssu_dom"/>
</dbReference>
<organism evidence="6">
    <name type="scientific">Paulinella micropora</name>
    <dbReference type="NCBI Taxonomy" id="1928728"/>
    <lineage>
        <taxon>Eukaryota</taxon>
        <taxon>Sar</taxon>
        <taxon>Rhizaria</taxon>
        <taxon>Cercozoa</taxon>
        <taxon>Imbricatea</taxon>
        <taxon>Silicofilosea</taxon>
        <taxon>Euglyphida</taxon>
        <taxon>Paulinellidae</taxon>
        <taxon>Paulinella</taxon>
    </lineage>
</organism>
<comment type="subunit">
    <text evidence="3">Heterohexadecamer of 8 large and 8 small subunits.</text>
</comment>
<keyword evidence="4" id="KW-0602">Photosynthesis</keyword>
<evidence type="ECO:0000256" key="4">
    <source>
        <dbReference type="HAMAP-Rule" id="MF_00860"/>
    </source>
</evidence>
<keyword evidence="4" id="KW-0601">Photorespiration</keyword>
<reference evidence="6" key="1">
    <citation type="journal article" date="2017" name="Protist">
        <title>Diversity of the Photosynthetic Paulinella Species, with the Description of Paulinella micropora sp. nov. and the Chromatophore Genome Sequence for strain KR01.</title>
        <authorList>
            <person name="Lhee D."/>
            <person name="Yang E.C."/>
            <person name="Kim J.I."/>
            <person name="Nakayama T."/>
            <person name="Zuccarello G."/>
            <person name="Andersen R.A."/>
            <person name="Yoon H.S."/>
        </authorList>
    </citation>
    <scope>NUCLEOTIDE SEQUENCE</scope>
    <source>
        <strain evidence="7">FK01</strain>
        <strain evidence="6">KR01</strain>
    </source>
</reference>
<gene>
    <name evidence="3 6" type="primary">rbcS</name>
    <name evidence="4" type="synonym">RBCS</name>
    <name evidence="6" type="ORF">PCKR_895</name>
    <name evidence="7" type="ORF">PFK_895</name>
</gene>
<dbReference type="EMBL" id="KY124271">
    <property type="protein sequence ID" value="AQX45422.1"/>
    <property type="molecule type" value="Genomic_DNA"/>
</dbReference>
<comment type="function">
    <text evidence="3">RuBisCO catalyzes two reactions: the carboxylation of D-ribulose 1,5-bisphosphate, the primary event in carbon dioxide fixation, as well as the oxidative fragmentation of the pentose substrate. Both reactions occur simultaneously and in competition at the same active site. Although the small subunit is not catalytic it is essential for maximal activity.</text>
</comment>
<dbReference type="SUPFAM" id="SSF55239">
    <property type="entry name" value="RuBisCO, small subunit"/>
    <property type="match status" value="1"/>
</dbReference>
<evidence type="ECO:0000313" key="7">
    <source>
        <dbReference type="EMBL" id="AQX45422.1"/>
    </source>
</evidence>
<dbReference type="HAMAP" id="MF_00859">
    <property type="entry name" value="RuBisCO_S_bact"/>
    <property type="match status" value="1"/>
</dbReference>
<comment type="similarity">
    <text evidence="3">Belongs to the RuBisCO small chain family.</text>
</comment>
<dbReference type="EMBL" id="KX897545">
    <property type="protein sequence ID" value="APP88655.1"/>
    <property type="molecule type" value="Genomic_DNA"/>
</dbReference>
<dbReference type="Pfam" id="PF00101">
    <property type="entry name" value="RuBisCO_small"/>
    <property type="match status" value="1"/>
</dbReference>
<evidence type="ECO:0000259" key="5">
    <source>
        <dbReference type="SMART" id="SM00961"/>
    </source>
</evidence>
<dbReference type="Gene3D" id="3.30.190.10">
    <property type="entry name" value="Ribulose bisphosphate carboxylase, small subunit"/>
    <property type="match status" value="1"/>
</dbReference>
<comment type="subcellular location">
    <subcellularLocation>
        <location evidence="3">Plastid</location>
        <location evidence="3">Chloroplast</location>
    </subcellularLocation>
</comment>
<feature type="domain" description="Ribulose bisphosphate carboxylase small subunit" evidence="5">
    <location>
        <begin position="15"/>
        <end position="112"/>
    </location>
</feature>
<dbReference type="AlphaFoldDB" id="A0A1L5YD69"/>
<dbReference type="GO" id="GO:0019253">
    <property type="term" value="P:reductive pentose-phosphate cycle"/>
    <property type="evidence" value="ECO:0007669"/>
    <property type="project" value="UniProtKB-UniRule"/>
</dbReference>
<dbReference type="SMART" id="SM00961">
    <property type="entry name" value="RuBisCO_small"/>
    <property type="match status" value="1"/>
</dbReference>
<accession>A0A1L5YD69</accession>
<dbReference type="InterPro" id="IPR024681">
    <property type="entry name" value="RuBisCO_ssu"/>
</dbReference>
<keyword evidence="4 6" id="KW-0934">Plastid</keyword>
<name>A0A1L5YD69_9EUKA</name>
<keyword evidence="2 3" id="KW-0120">Carbon dioxide fixation</keyword>
<dbReference type="GO" id="GO:0009507">
    <property type="term" value="C:chloroplast"/>
    <property type="evidence" value="ECO:0007669"/>
    <property type="project" value="UniProtKB-SubCell"/>
</dbReference>
<protein>
    <recommendedName>
        <fullName evidence="3 4">Multifunctional fusion protein</fullName>
    </recommendedName>
    <domain>
        <recommendedName>
            <fullName evidence="3">Ribulose bisphosphate carboxylase small subunit</fullName>
            <shortName evidence="3">RuBisCO small subunit</shortName>
        </recommendedName>
    </domain>
    <domain>
        <recommendedName>
            <fullName evidence="4">Ribulose bisphosphate carboxylase small subunit, chloroplastic</fullName>
        </recommendedName>
    </domain>
</protein>
<evidence type="ECO:0000313" key="6">
    <source>
        <dbReference type="EMBL" id="APP88655.1"/>
    </source>
</evidence>
<dbReference type="InterPro" id="IPR036385">
    <property type="entry name" value="RuBisCO_ssu_sf"/>
</dbReference>
<keyword evidence="3" id="KW-0150">Chloroplast</keyword>
<dbReference type="CDD" id="cd03527">
    <property type="entry name" value="RuBisCO_small"/>
    <property type="match status" value="1"/>
</dbReference>
<keyword evidence="1 3" id="KW-0113">Calvin cycle</keyword>